<dbReference type="PANTHER" id="PTHR32502:SF23">
    <property type="entry name" value="TRANSPORT PROTEIN, PTS SYSTEM"/>
    <property type="match status" value="1"/>
</dbReference>
<sequence>MSTKNTTLTTEDKKNIHSIFWRGFTVMGEMTYVRMQGPGFGWTMMPLLRKLYKNDDDYYAALTRHMQYFNTNPVFLPFLQGIVYSMEKQNAEKPVDNIEESVQGLKVGLMGPLAGLGDSFFTGTWRVITTGIALGLATQGNVLGPILFLLLFHLPYYFVRYYGGVLGYKVGANYISEAQESGLLTSITKGCSMLGLIMIGAMSFLNVPLKFTVNTKFGGVPFKLQDTLDGILKGIVPLLIIWLMIWLLRKKKVSTTALLIGVIVISAVLGGLGIMI</sequence>
<keyword evidence="1" id="KW-0812">Transmembrane</keyword>
<dbReference type="AlphaFoldDB" id="A0A0R2EWD7"/>
<accession>A0A0R2EWD7</accession>
<dbReference type="Pfam" id="PF03613">
    <property type="entry name" value="EIID-AGA"/>
    <property type="match status" value="1"/>
</dbReference>
<dbReference type="PANTHER" id="PTHR32502">
    <property type="entry name" value="N-ACETYLGALACTOSAMINE PERMEASE II COMPONENT-RELATED"/>
    <property type="match status" value="1"/>
</dbReference>
<dbReference type="STRING" id="1423730.FC75_GL000857"/>
<gene>
    <name evidence="2" type="ORF">FC75_GL000857</name>
</gene>
<dbReference type="GO" id="GO:0005886">
    <property type="term" value="C:plasma membrane"/>
    <property type="evidence" value="ECO:0007669"/>
    <property type="project" value="TreeGrafter"/>
</dbReference>
<feature type="transmembrane region" description="Helical" evidence="1">
    <location>
        <begin position="231"/>
        <end position="248"/>
    </location>
</feature>
<feature type="transmembrane region" description="Helical" evidence="1">
    <location>
        <begin position="193"/>
        <end position="211"/>
    </location>
</feature>
<evidence type="ECO:0000313" key="3">
    <source>
        <dbReference type="Proteomes" id="UP000050865"/>
    </source>
</evidence>
<feature type="transmembrane region" description="Helical" evidence="1">
    <location>
        <begin position="255"/>
        <end position="275"/>
    </location>
</feature>
<reference evidence="2 3" key="1">
    <citation type="journal article" date="2015" name="Genome Announc.">
        <title>Expanding the biotechnology potential of lactobacilli through comparative genomics of 213 strains and associated genera.</title>
        <authorList>
            <person name="Sun Z."/>
            <person name="Harris H.M."/>
            <person name="McCann A."/>
            <person name="Guo C."/>
            <person name="Argimon S."/>
            <person name="Zhang W."/>
            <person name="Yang X."/>
            <person name="Jeffery I.B."/>
            <person name="Cooney J.C."/>
            <person name="Kagawa T.F."/>
            <person name="Liu W."/>
            <person name="Song Y."/>
            <person name="Salvetti E."/>
            <person name="Wrobel A."/>
            <person name="Rasinkangas P."/>
            <person name="Parkhill J."/>
            <person name="Rea M.C."/>
            <person name="O'Sullivan O."/>
            <person name="Ritari J."/>
            <person name="Douillard F.P."/>
            <person name="Paul Ross R."/>
            <person name="Yang R."/>
            <person name="Briner A.E."/>
            <person name="Felis G.E."/>
            <person name="de Vos W.M."/>
            <person name="Barrangou R."/>
            <person name="Klaenhammer T.R."/>
            <person name="Caufield P.W."/>
            <person name="Cui Y."/>
            <person name="Zhang H."/>
            <person name="O'Toole P.W."/>
        </authorList>
    </citation>
    <scope>NUCLEOTIDE SEQUENCE [LARGE SCALE GENOMIC DNA]</scope>
    <source>
        <strain evidence="2 3">DSM 22697</strain>
    </source>
</reference>
<dbReference type="Proteomes" id="UP000050865">
    <property type="component" value="Unassembled WGS sequence"/>
</dbReference>
<dbReference type="RefSeq" id="WP_056989990.1">
    <property type="nucleotide sequence ID" value="NZ_AYZJ01000098.1"/>
</dbReference>
<keyword evidence="3" id="KW-1185">Reference proteome</keyword>
<evidence type="ECO:0000256" key="1">
    <source>
        <dbReference type="SAM" id="Phobius"/>
    </source>
</evidence>
<dbReference type="InterPro" id="IPR050303">
    <property type="entry name" value="GatZ_KbaZ_carbometab"/>
</dbReference>
<dbReference type="EMBL" id="AYZJ01000098">
    <property type="protein sequence ID" value="KRN18165.1"/>
    <property type="molecule type" value="Genomic_DNA"/>
</dbReference>
<dbReference type="InterPro" id="IPR004704">
    <property type="entry name" value="PTS_IID_man"/>
</dbReference>
<name>A0A0R2EWD7_9LACO</name>
<evidence type="ECO:0000313" key="2">
    <source>
        <dbReference type="EMBL" id="KRN18165.1"/>
    </source>
</evidence>
<keyword evidence="1" id="KW-0472">Membrane</keyword>
<organism evidence="2 3">
    <name type="scientific">Lacticaseibacillus camelliae DSM 22697 = JCM 13995</name>
    <dbReference type="NCBI Taxonomy" id="1423730"/>
    <lineage>
        <taxon>Bacteria</taxon>
        <taxon>Bacillati</taxon>
        <taxon>Bacillota</taxon>
        <taxon>Bacilli</taxon>
        <taxon>Lactobacillales</taxon>
        <taxon>Lactobacillaceae</taxon>
        <taxon>Lacticaseibacillus</taxon>
    </lineage>
</organism>
<keyword evidence="1" id="KW-1133">Transmembrane helix</keyword>
<dbReference type="PATRIC" id="fig|1423730.4.peg.904"/>
<feature type="transmembrane region" description="Helical" evidence="1">
    <location>
        <begin position="142"/>
        <end position="159"/>
    </location>
</feature>
<dbReference type="PROSITE" id="PS51108">
    <property type="entry name" value="PTS_EIID"/>
    <property type="match status" value="1"/>
</dbReference>
<proteinExistence type="predicted"/>
<protein>
    <submittedName>
        <fullName evidence="2">PTS system mannose fructose sorbose family IIDsubunit</fullName>
    </submittedName>
</protein>
<dbReference type="GO" id="GO:0009401">
    <property type="term" value="P:phosphoenolpyruvate-dependent sugar phosphotransferase system"/>
    <property type="evidence" value="ECO:0007669"/>
    <property type="project" value="InterPro"/>
</dbReference>
<comment type="caution">
    <text evidence="2">The sequence shown here is derived from an EMBL/GenBank/DDBJ whole genome shotgun (WGS) entry which is preliminary data.</text>
</comment>